<proteinExistence type="predicted"/>
<dbReference type="AlphaFoldDB" id="A0A834TP96"/>
<gene>
    <name evidence="1" type="ORF">G2W53_016338</name>
</gene>
<name>A0A834TP96_9FABA</name>
<accession>A0A834TP96</accession>
<organism evidence="1 2">
    <name type="scientific">Senna tora</name>
    <dbReference type="NCBI Taxonomy" id="362788"/>
    <lineage>
        <taxon>Eukaryota</taxon>
        <taxon>Viridiplantae</taxon>
        <taxon>Streptophyta</taxon>
        <taxon>Embryophyta</taxon>
        <taxon>Tracheophyta</taxon>
        <taxon>Spermatophyta</taxon>
        <taxon>Magnoliopsida</taxon>
        <taxon>eudicotyledons</taxon>
        <taxon>Gunneridae</taxon>
        <taxon>Pentapetalae</taxon>
        <taxon>rosids</taxon>
        <taxon>fabids</taxon>
        <taxon>Fabales</taxon>
        <taxon>Fabaceae</taxon>
        <taxon>Caesalpinioideae</taxon>
        <taxon>Cassia clade</taxon>
        <taxon>Senna</taxon>
    </lineage>
</organism>
<reference evidence="1" key="1">
    <citation type="submission" date="2020-09" db="EMBL/GenBank/DDBJ databases">
        <title>Genome-Enabled Discovery of Anthraquinone Biosynthesis in Senna tora.</title>
        <authorList>
            <person name="Kang S.-H."/>
            <person name="Pandey R.P."/>
            <person name="Lee C.-M."/>
            <person name="Sim J.-S."/>
            <person name="Jeong J.-T."/>
            <person name="Choi B.-S."/>
            <person name="Jung M."/>
            <person name="Ginzburg D."/>
            <person name="Zhao K."/>
            <person name="Won S.Y."/>
            <person name="Oh T.-J."/>
            <person name="Yu Y."/>
            <person name="Kim N.-H."/>
            <person name="Lee O.R."/>
            <person name="Lee T.-H."/>
            <person name="Bashyal P."/>
            <person name="Kim T.-S."/>
            <person name="Lee W.-H."/>
            <person name="Kawkins C."/>
            <person name="Kim C.-K."/>
            <person name="Kim J.S."/>
            <person name="Ahn B.O."/>
            <person name="Rhee S.Y."/>
            <person name="Sohng J.K."/>
        </authorList>
    </citation>
    <scope>NUCLEOTIDE SEQUENCE</scope>
    <source>
        <tissue evidence="1">Leaf</tissue>
    </source>
</reference>
<protein>
    <submittedName>
        <fullName evidence="1">Uncharacterized protein</fullName>
    </submittedName>
</protein>
<comment type="caution">
    <text evidence="1">The sequence shown here is derived from an EMBL/GenBank/DDBJ whole genome shotgun (WGS) entry which is preliminary data.</text>
</comment>
<evidence type="ECO:0000313" key="2">
    <source>
        <dbReference type="Proteomes" id="UP000634136"/>
    </source>
</evidence>
<sequence length="45" mass="5122">MLRLLRFSSVQNQYALRCGSYKKQQQGYRMMVSSCTLSTGTSKLA</sequence>
<dbReference type="Proteomes" id="UP000634136">
    <property type="component" value="Unassembled WGS sequence"/>
</dbReference>
<evidence type="ECO:0000313" key="1">
    <source>
        <dbReference type="EMBL" id="KAF7825174.1"/>
    </source>
</evidence>
<dbReference type="EMBL" id="JAAIUW010000006">
    <property type="protein sequence ID" value="KAF7825174.1"/>
    <property type="molecule type" value="Genomic_DNA"/>
</dbReference>
<keyword evidence="2" id="KW-1185">Reference proteome</keyword>